<gene>
    <name evidence="1" type="ORF">PYX00_004463</name>
</gene>
<evidence type="ECO:0000313" key="1">
    <source>
        <dbReference type="EMBL" id="KAL0277042.1"/>
    </source>
</evidence>
<sequence length="86" mass="9958">MILETGFSEVEGFGICWRKSRIVDDRGKVSGSCGRKALQILEKMLEMLRNPLEFDVEDSEGTPGCCCKDFWKLLQKRLEKFRNLLQ</sequence>
<accession>A0AAW2I5S2</accession>
<organism evidence="1">
    <name type="scientific">Menopon gallinae</name>
    <name type="common">poultry shaft louse</name>
    <dbReference type="NCBI Taxonomy" id="328185"/>
    <lineage>
        <taxon>Eukaryota</taxon>
        <taxon>Metazoa</taxon>
        <taxon>Ecdysozoa</taxon>
        <taxon>Arthropoda</taxon>
        <taxon>Hexapoda</taxon>
        <taxon>Insecta</taxon>
        <taxon>Pterygota</taxon>
        <taxon>Neoptera</taxon>
        <taxon>Paraneoptera</taxon>
        <taxon>Psocodea</taxon>
        <taxon>Troctomorpha</taxon>
        <taxon>Phthiraptera</taxon>
        <taxon>Amblycera</taxon>
        <taxon>Menoponidae</taxon>
        <taxon>Menopon</taxon>
    </lineage>
</organism>
<reference evidence="1" key="1">
    <citation type="journal article" date="2024" name="Gigascience">
        <title>Chromosome-level genome of the poultry shaft louse Menopon gallinae provides insight into the host-switching and adaptive evolution of parasitic lice.</title>
        <authorList>
            <person name="Xu Y."/>
            <person name="Ma L."/>
            <person name="Liu S."/>
            <person name="Liang Y."/>
            <person name="Liu Q."/>
            <person name="He Z."/>
            <person name="Tian L."/>
            <person name="Duan Y."/>
            <person name="Cai W."/>
            <person name="Li H."/>
            <person name="Song F."/>
        </authorList>
    </citation>
    <scope>NUCLEOTIDE SEQUENCE</scope>
    <source>
        <strain evidence="1">Cailab_2023a</strain>
    </source>
</reference>
<protein>
    <submittedName>
        <fullName evidence="1">Uncharacterized protein</fullName>
    </submittedName>
</protein>
<dbReference type="AlphaFoldDB" id="A0AAW2I5S2"/>
<name>A0AAW2I5S2_9NEOP</name>
<proteinExistence type="predicted"/>
<dbReference type="EMBL" id="JARGDH010000002">
    <property type="protein sequence ID" value="KAL0277042.1"/>
    <property type="molecule type" value="Genomic_DNA"/>
</dbReference>
<comment type="caution">
    <text evidence="1">The sequence shown here is derived from an EMBL/GenBank/DDBJ whole genome shotgun (WGS) entry which is preliminary data.</text>
</comment>